<dbReference type="AlphaFoldDB" id="A6IPD5"/>
<gene>
    <name evidence="1" type="ORF">rCG_22189</name>
</gene>
<name>A6IPD5_RAT</name>
<evidence type="ECO:0000313" key="2">
    <source>
        <dbReference type="Proteomes" id="UP000234681"/>
    </source>
</evidence>
<sequence length="22" mass="2573">MLRPIYLQLLVTPKCLSDGWLI</sequence>
<proteinExistence type="predicted"/>
<protein>
    <submittedName>
        <fullName evidence="1">RCG22189</fullName>
    </submittedName>
</protein>
<accession>A6IPD5</accession>
<dbReference type="EMBL" id="CH473965">
    <property type="protein sequence ID" value="EDL98925.1"/>
    <property type="molecule type" value="Genomic_DNA"/>
</dbReference>
<reference evidence="1 2" key="1">
    <citation type="submission" date="2005-09" db="EMBL/GenBank/DDBJ databases">
        <authorList>
            <person name="Mural R.J."/>
            <person name="Li P.W."/>
            <person name="Adams M.D."/>
            <person name="Amanatides P.G."/>
            <person name="Baden-Tillson H."/>
            <person name="Barnstead M."/>
            <person name="Chin S.H."/>
            <person name="Dew I."/>
            <person name="Evans C.A."/>
            <person name="Ferriera S."/>
            <person name="Flanigan M."/>
            <person name="Fosler C."/>
            <person name="Glodek A."/>
            <person name="Gu Z."/>
            <person name="Holt R.A."/>
            <person name="Jennings D."/>
            <person name="Kraft C.L."/>
            <person name="Lu F."/>
            <person name="Nguyen T."/>
            <person name="Nusskern D.R."/>
            <person name="Pfannkoch C.M."/>
            <person name="Sitter C."/>
            <person name="Sutton G.G."/>
            <person name="Venter J.C."/>
            <person name="Wang Z."/>
            <person name="Woodage T."/>
            <person name="Zheng X.H."/>
            <person name="Zhong F."/>
        </authorList>
    </citation>
    <scope>NUCLEOTIDE SEQUENCE [LARGE SCALE GENOMIC DNA]</scope>
    <source>
        <strain>BN</strain>
        <strain evidence="2">Sprague-Dawley</strain>
    </source>
</reference>
<organism evidence="1 2">
    <name type="scientific">Rattus norvegicus</name>
    <name type="common">Rat</name>
    <dbReference type="NCBI Taxonomy" id="10116"/>
    <lineage>
        <taxon>Eukaryota</taxon>
        <taxon>Metazoa</taxon>
        <taxon>Chordata</taxon>
        <taxon>Craniata</taxon>
        <taxon>Vertebrata</taxon>
        <taxon>Euteleostomi</taxon>
        <taxon>Mammalia</taxon>
        <taxon>Eutheria</taxon>
        <taxon>Euarchontoglires</taxon>
        <taxon>Glires</taxon>
        <taxon>Rodentia</taxon>
        <taxon>Myomorpha</taxon>
        <taxon>Muroidea</taxon>
        <taxon>Muridae</taxon>
        <taxon>Murinae</taxon>
        <taxon>Rattus</taxon>
    </lineage>
</organism>
<evidence type="ECO:0000313" key="1">
    <source>
        <dbReference type="EMBL" id="EDL98925.1"/>
    </source>
</evidence>
<dbReference type="Proteomes" id="UP000234681">
    <property type="component" value="Chromosome 9"/>
</dbReference>